<sequence>MMASTWQDVLNKTSGYNKEGEPGRKVTCQECHQQKVGDQPAADDVEEKPNVLLTKTIQKKQRKIAPKFTHELLLDKHKGISSVFRNFPKLKFKGKGCEAADLRRLVNKYAEWAHILVPNMEFSDFVEKLEKLSGNNRVRTKLELIRNVVQGICREEDIDDYEIELQDRAERAAAEGEQWDGAALGEMDGHSEWGDEIDAAMAVAPAPAPVVLDDDQRERMERNKRLALERAAARKAAASASTDGSAPVSFSARPPQPAEEDDEDMAAAWAEESAEVGGNLDATGFDAFDEEAEAELFGDLGAPIAIPPAPAPRTQIEFMDDSEPGATPMDAAAAAAQQAREQAQAAAAALEAGLDDDEEF</sequence>
<dbReference type="PANTHER" id="PTHR13220">
    <property type="entry name" value="TIMELESS INTERACTING-RELATED"/>
    <property type="match status" value="1"/>
</dbReference>
<protein>
    <submittedName>
        <fullName evidence="9">Timeless-interacting protein</fullName>
    </submittedName>
</protein>
<evidence type="ECO:0000256" key="3">
    <source>
        <dbReference type="ARBA" id="ARBA00022763"/>
    </source>
</evidence>
<gene>
    <name evidence="9" type="ORF">Ctob_013622</name>
</gene>
<evidence type="ECO:0000256" key="4">
    <source>
        <dbReference type="ARBA" id="ARBA00023242"/>
    </source>
</evidence>
<feature type="compositionally biased region" description="Low complexity" evidence="7">
    <location>
        <begin position="330"/>
        <end position="352"/>
    </location>
</feature>
<dbReference type="Pfam" id="PF07962">
    <property type="entry name" value="Swi3"/>
    <property type="match status" value="1"/>
</dbReference>
<dbReference type="EMBL" id="JWZX01001480">
    <property type="protein sequence ID" value="KOO33583.1"/>
    <property type="molecule type" value="Genomic_DNA"/>
</dbReference>
<comment type="caution">
    <text evidence="9">The sequence shown here is derived from an EMBL/GenBank/DDBJ whole genome shotgun (WGS) entry which is preliminary data.</text>
</comment>
<dbReference type="GO" id="GO:0043111">
    <property type="term" value="P:replication fork arrest"/>
    <property type="evidence" value="ECO:0007669"/>
    <property type="project" value="TreeGrafter"/>
</dbReference>
<evidence type="ECO:0000256" key="6">
    <source>
        <dbReference type="RuleBase" id="RU366049"/>
    </source>
</evidence>
<proteinExistence type="inferred from homology"/>
<comment type="function">
    <text evidence="6">Plays an important role in the control of DNA replication and the maintenance of replication fork stability.</text>
</comment>
<dbReference type="Proteomes" id="UP000037460">
    <property type="component" value="Unassembled WGS sequence"/>
</dbReference>
<keyword evidence="4 6" id="KW-0539">Nucleus</keyword>
<keyword evidence="10" id="KW-1185">Reference proteome</keyword>
<feature type="region of interest" description="Disordered" evidence="7">
    <location>
        <begin position="231"/>
        <end position="285"/>
    </location>
</feature>
<dbReference type="GO" id="GO:0006974">
    <property type="term" value="P:DNA damage response"/>
    <property type="evidence" value="ECO:0007669"/>
    <property type="project" value="UniProtKB-KW"/>
</dbReference>
<feature type="domain" description="Chromosome segregation in meiosis protein 3" evidence="8">
    <location>
        <begin position="67"/>
        <end position="147"/>
    </location>
</feature>
<organism evidence="9 10">
    <name type="scientific">Chrysochromulina tobinii</name>
    <dbReference type="NCBI Taxonomy" id="1460289"/>
    <lineage>
        <taxon>Eukaryota</taxon>
        <taxon>Haptista</taxon>
        <taxon>Haptophyta</taxon>
        <taxon>Prymnesiophyceae</taxon>
        <taxon>Prymnesiales</taxon>
        <taxon>Chrysochromulinaceae</taxon>
        <taxon>Chrysochromulina</taxon>
    </lineage>
</organism>
<dbReference type="GO" id="GO:0031298">
    <property type="term" value="C:replication fork protection complex"/>
    <property type="evidence" value="ECO:0007669"/>
    <property type="project" value="TreeGrafter"/>
</dbReference>
<evidence type="ECO:0000259" key="8">
    <source>
        <dbReference type="Pfam" id="PF07962"/>
    </source>
</evidence>
<evidence type="ECO:0000256" key="5">
    <source>
        <dbReference type="ARBA" id="ARBA00023306"/>
    </source>
</evidence>
<dbReference type="OrthoDB" id="437078at2759"/>
<dbReference type="GO" id="GO:0003677">
    <property type="term" value="F:DNA binding"/>
    <property type="evidence" value="ECO:0007669"/>
    <property type="project" value="TreeGrafter"/>
</dbReference>
<keyword evidence="5 6" id="KW-0131">Cell cycle</keyword>
<comment type="subcellular location">
    <subcellularLocation>
        <location evidence="1 6">Nucleus</location>
    </subcellularLocation>
</comment>
<dbReference type="PANTHER" id="PTHR13220:SF11">
    <property type="entry name" value="TIMELESS-INTERACTING PROTEIN"/>
    <property type="match status" value="1"/>
</dbReference>
<name>A0A0M0K5C3_9EUKA</name>
<accession>A0A0M0K5C3</accession>
<dbReference type="InterPro" id="IPR040038">
    <property type="entry name" value="TIPIN/Csm3/Swi3"/>
</dbReference>
<evidence type="ECO:0000313" key="9">
    <source>
        <dbReference type="EMBL" id="KOO33583.1"/>
    </source>
</evidence>
<keyword evidence="3 6" id="KW-0227">DNA damage</keyword>
<evidence type="ECO:0000256" key="1">
    <source>
        <dbReference type="ARBA" id="ARBA00004123"/>
    </source>
</evidence>
<dbReference type="GO" id="GO:0031297">
    <property type="term" value="P:replication fork processing"/>
    <property type="evidence" value="ECO:0007669"/>
    <property type="project" value="UniProtKB-UniRule"/>
</dbReference>
<evidence type="ECO:0000313" key="10">
    <source>
        <dbReference type="Proteomes" id="UP000037460"/>
    </source>
</evidence>
<dbReference type="GO" id="GO:0000076">
    <property type="term" value="P:DNA replication checkpoint signaling"/>
    <property type="evidence" value="ECO:0007669"/>
    <property type="project" value="UniProtKB-UniRule"/>
</dbReference>
<dbReference type="AlphaFoldDB" id="A0A0M0K5C3"/>
<comment type="similarity">
    <text evidence="2 6">Belongs to the CSM3 family.</text>
</comment>
<reference evidence="10" key="1">
    <citation type="journal article" date="2015" name="PLoS Genet.">
        <title>Genome Sequence and Transcriptome Analyses of Chrysochromulina tobin: Metabolic Tools for Enhanced Algal Fitness in the Prominent Order Prymnesiales (Haptophyceae).</title>
        <authorList>
            <person name="Hovde B.T."/>
            <person name="Deodato C.R."/>
            <person name="Hunsperger H.M."/>
            <person name="Ryken S.A."/>
            <person name="Yost W."/>
            <person name="Jha R.K."/>
            <person name="Patterson J."/>
            <person name="Monnat R.J. Jr."/>
            <person name="Barlow S.B."/>
            <person name="Starkenburg S.R."/>
            <person name="Cattolico R.A."/>
        </authorList>
    </citation>
    <scope>NUCLEOTIDE SEQUENCE</scope>
    <source>
        <strain evidence="10">CCMP291</strain>
    </source>
</reference>
<dbReference type="InterPro" id="IPR012923">
    <property type="entry name" value="Csm3"/>
</dbReference>
<evidence type="ECO:0000256" key="2">
    <source>
        <dbReference type="ARBA" id="ARBA00006075"/>
    </source>
</evidence>
<evidence type="ECO:0000256" key="7">
    <source>
        <dbReference type="SAM" id="MobiDB-lite"/>
    </source>
</evidence>
<feature type="region of interest" description="Disordered" evidence="7">
    <location>
        <begin position="301"/>
        <end position="360"/>
    </location>
</feature>